<proteinExistence type="predicted"/>
<dbReference type="GO" id="GO:0004867">
    <property type="term" value="F:serine-type endopeptidase inhibitor activity"/>
    <property type="evidence" value="ECO:0007669"/>
    <property type="project" value="InterPro"/>
</dbReference>
<evidence type="ECO:0000259" key="3">
    <source>
        <dbReference type="PROSITE" id="PS50279"/>
    </source>
</evidence>
<feature type="compositionally biased region" description="Polar residues" evidence="2">
    <location>
        <begin position="223"/>
        <end position="235"/>
    </location>
</feature>
<evidence type="ECO:0000313" key="4">
    <source>
        <dbReference type="EMBL" id="KAF7223327.1"/>
    </source>
</evidence>
<dbReference type="InterPro" id="IPR050098">
    <property type="entry name" value="TFPI/VKTCI-like"/>
</dbReference>
<feature type="domain" description="BPTI/Kunitz inhibitor" evidence="3">
    <location>
        <begin position="265"/>
        <end position="315"/>
    </location>
</feature>
<feature type="compositionally biased region" description="Pro residues" evidence="2">
    <location>
        <begin position="241"/>
        <end position="253"/>
    </location>
</feature>
<feature type="region of interest" description="Disordered" evidence="2">
    <location>
        <begin position="206"/>
        <end position="268"/>
    </location>
</feature>
<dbReference type="AlphaFoldDB" id="A0A9D3BUQ3"/>
<evidence type="ECO:0000256" key="2">
    <source>
        <dbReference type="SAM" id="MobiDB-lite"/>
    </source>
</evidence>
<sequence>EIKEVLVQPGHQELKETAFQDPRGHLVYLECKENLDVKGKDYLGPTVTEVYLESQDFQVLLELDSMDQRCVLTPPIAICLKTGASKGSTGQPGPSGLPGTPGDGIPGPKGEPGYQGPVGPRGAPGDGLPGQKGDRGNPGDRGKKGDMGDYGAPGLPGPMGRPGEKGEPGLTKEEVIQIIKENCGLENDALKQTCDQEDSLSFLPNSVIPSVETHPGSPEDQPSRQVPNVESKQVKTTPVQLPQPPVTPPPFTSSPPLSSFSDEGCSQPLDPGPCREYVIRWYYDPQANACAQFWYGGCHGNTNNFETEFSCWSSCVYT</sequence>
<dbReference type="GO" id="GO:0005581">
    <property type="term" value="C:collagen trimer"/>
    <property type="evidence" value="ECO:0007669"/>
    <property type="project" value="UniProtKB-KW"/>
</dbReference>
<dbReference type="SMART" id="SM00131">
    <property type="entry name" value="KU"/>
    <property type="match status" value="1"/>
</dbReference>
<dbReference type="EMBL" id="JAAVVJ010000005">
    <property type="protein sequence ID" value="KAF7223327.1"/>
    <property type="molecule type" value="Genomic_DNA"/>
</dbReference>
<dbReference type="FunFam" id="4.10.410.10:FF:000020">
    <property type="entry name" value="Collagen, type VI, alpha 3"/>
    <property type="match status" value="1"/>
</dbReference>
<keyword evidence="4" id="KW-0176">Collagen</keyword>
<dbReference type="PANTHER" id="PTHR10083:SF375">
    <property type="entry name" value="BPTI_KUNITZ INHIBITOR DOMAIN-CONTAINING PROTEIN"/>
    <property type="match status" value="1"/>
</dbReference>
<evidence type="ECO:0000256" key="1">
    <source>
        <dbReference type="ARBA" id="ARBA00023157"/>
    </source>
</evidence>
<name>A0A9D3BUQ3_NOTFU</name>
<dbReference type="InterPro" id="IPR002223">
    <property type="entry name" value="Kunitz_BPTI"/>
</dbReference>
<feature type="non-terminal residue" evidence="4">
    <location>
        <position position="318"/>
    </location>
</feature>
<dbReference type="SUPFAM" id="SSF57362">
    <property type="entry name" value="BPTI-like"/>
    <property type="match status" value="1"/>
</dbReference>
<dbReference type="InterPro" id="IPR008160">
    <property type="entry name" value="Collagen"/>
</dbReference>
<protein>
    <submittedName>
        <fullName evidence="4">Collagen alpha-1(XXVIII) chain-like</fullName>
    </submittedName>
</protein>
<dbReference type="PANTHER" id="PTHR10083">
    <property type="entry name" value="KUNITZ-TYPE PROTEASE INHIBITOR-RELATED"/>
    <property type="match status" value="1"/>
</dbReference>
<gene>
    <name evidence="4" type="ORF">G4P62_018699</name>
</gene>
<feature type="region of interest" description="Disordered" evidence="2">
    <location>
        <begin position="84"/>
        <end position="169"/>
    </location>
</feature>
<dbReference type="InterPro" id="IPR020901">
    <property type="entry name" value="Prtase_inh_Kunz-CS"/>
</dbReference>
<dbReference type="GO" id="GO:0005615">
    <property type="term" value="C:extracellular space"/>
    <property type="evidence" value="ECO:0007669"/>
    <property type="project" value="TreeGrafter"/>
</dbReference>
<dbReference type="Proteomes" id="UP000822369">
    <property type="component" value="Chromosome 5"/>
</dbReference>
<comment type="caution">
    <text evidence="4">The sequence shown here is derived from an EMBL/GenBank/DDBJ whole genome shotgun (WGS) entry which is preliminary data.</text>
</comment>
<dbReference type="PROSITE" id="PS00280">
    <property type="entry name" value="BPTI_KUNITZ_1"/>
    <property type="match status" value="1"/>
</dbReference>
<accession>A0A9D3BUQ3</accession>
<dbReference type="InterPro" id="IPR036880">
    <property type="entry name" value="Kunitz_BPTI_sf"/>
</dbReference>
<dbReference type="Gene3D" id="4.10.410.10">
    <property type="entry name" value="Pancreatic trypsin inhibitor Kunitz domain"/>
    <property type="match status" value="1"/>
</dbReference>
<dbReference type="PRINTS" id="PR00759">
    <property type="entry name" value="BASICPTASE"/>
</dbReference>
<evidence type="ECO:0000313" key="5">
    <source>
        <dbReference type="Proteomes" id="UP000822369"/>
    </source>
</evidence>
<dbReference type="Pfam" id="PF00014">
    <property type="entry name" value="Kunitz_BPTI"/>
    <property type="match status" value="1"/>
</dbReference>
<organism evidence="4 5">
    <name type="scientific">Nothobranchius furzeri</name>
    <name type="common">Turquoise killifish</name>
    <dbReference type="NCBI Taxonomy" id="105023"/>
    <lineage>
        <taxon>Eukaryota</taxon>
        <taxon>Metazoa</taxon>
        <taxon>Chordata</taxon>
        <taxon>Craniata</taxon>
        <taxon>Vertebrata</taxon>
        <taxon>Euteleostomi</taxon>
        <taxon>Actinopterygii</taxon>
        <taxon>Neopterygii</taxon>
        <taxon>Teleostei</taxon>
        <taxon>Neoteleostei</taxon>
        <taxon>Acanthomorphata</taxon>
        <taxon>Ovalentaria</taxon>
        <taxon>Atherinomorphae</taxon>
        <taxon>Cyprinodontiformes</taxon>
        <taxon>Nothobranchiidae</taxon>
        <taxon>Nothobranchius</taxon>
    </lineage>
</organism>
<reference evidence="4" key="1">
    <citation type="submission" date="2020-03" db="EMBL/GenBank/DDBJ databases">
        <title>Intra-Species Differences in Population Size shape Life History and Genome Evolution.</title>
        <authorList>
            <person name="Willemsen D."/>
            <person name="Cui R."/>
            <person name="Valenzano D.R."/>
        </authorList>
    </citation>
    <scope>NUCLEOTIDE SEQUENCE</scope>
    <source>
        <strain evidence="4">GRZ</strain>
        <tissue evidence="4">Whole</tissue>
    </source>
</reference>
<dbReference type="Pfam" id="PF01391">
    <property type="entry name" value="Collagen"/>
    <property type="match status" value="1"/>
</dbReference>
<feature type="compositionally biased region" description="Basic and acidic residues" evidence="2">
    <location>
        <begin position="132"/>
        <end position="147"/>
    </location>
</feature>
<keyword evidence="1" id="KW-1015">Disulfide bond</keyword>
<dbReference type="PROSITE" id="PS50279">
    <property type="entry name" value="BPTI_KUNITZ_2"/>
    <property type="match status" value="1"/>
</dbReference>